<organism evidence="1 2">
    <name type="scientific">Leuconostoc mesenteroides subsp. cremoris ATCC 19254</name>
    <dbReference type="NCBI Taxonomy" id="586220"/>
    <lineage>
        <taxon>Bacteria</taxon>
        <taxon>Bacillati</taxon>
        <taxon>Bacillota</taxon>
        <taxon>Bacilli</taxon>
        <taxon>Lactobacillales</taxon>
        <taxon>Lactobacillaceae</taxon>
        <taxon>Leuconostoc</taxon>
    </lineage>
</organism>
<evidence type="ECO:0000313" key="1">
    <source>
        <dbReference type="EMBL" id="EEJ43130.1"/>
    </source>
</evidence>
<evidence type="ECO:0000313" key="2">
    <source>
        <dbReference type="Proteomes" id="UP000004283"/>
    </source>
</evidence>
<dbReference type="EMBL" id="ACKV01000008">
    <property type="protein sequence ID" value="EEJ43130.1"/>
    <property type="molecule type" value="Genomic_DNA"/>
</dbReference>
<proteinExistence type="predicted"/>
<dbReference type="AlphaFoldDB" id="C2KHR8"/>
<dbReference type="Proteomes" id="UP000004283">
    <property type="component" value="Unassembled WGS sequence"/>
</dbReference>
<comment type="caution">
    <text evidence="1">The sequence shown here is derived from an EMBL/GenBank/DDBJ whole genome shotgun (WGS) entry which is preliminary data.</text>
</comment>
<sequence>MQNEAYFFTIFMWNEFIFKLLKGLKTPMYQRLFEYDIFQ</sequence>
<dbReference type="HOGENOM" id="CLU_3312177_0_0_9"/>
<accession>C2KHR8</accession>
<gene>
    <name evidence="1" type="ORF">HMPREF0555_0184</name>
</gene>
<reference evidence="1 2" key="1">
    <citation type="submission" date="2009-04" db="EMBL/GenBank/DDBJ databases">
        <authorList>
            <person name="Qin X."/>
            <person name="Bachman B."/>
            <person name="Battles P."/>
            <person name="Bell A."/>
            <person name="Bess C."/>
            <person name="Bickham C."/>
            <person name="Chaboub L."/>
            <person name="Chen D."/>
            <person name="Coyle M."/>
            <person name="Deiros D.R."/>
            <person name="Dinh H."/>
            <person name="Forbes L."/>
            <person name="Fowler G."/>
            <person name="Francisco L."/>
            <person name="Fu Q."/>
            <person name="Gubbala S."/>
            <person name="Hale W."/>
            <person name="Han Y."/>
            <person name="Hemphill L."/>
            <person name="Highlander S.K."/>
            <person name="Hirani K."/>
            <person name="Hogues M."/>
            <person name="Jackson L."/>
            <person name="Jakkamsetti A."/>
            <person name="Javaid M."/>
            <person name="Jiang H."/>
            <person name="Korchina V."/>
            <person name="Kovar C."/>
            <person name="Lara F."/>
            <person name="Lee S."/>
            <person name="Mata R."/>
            <person name="Mathew T."/>
            <person name="Moen C."/>
            <person name="Morales K."/>
            <person name="Munidasa M."/>
            <person name="Nazareth L."/>
            <person name="Ngo R."/>
            <person name="Nguyen L."/>
            <person name="Okwuonu G."/>
            <person name="Ongeri F."/>
            <person name="Patil S."/>
            <person name="Petrosino J."/>
            <person name="Pham C."/>
            <person name="Pham P."/>
            <person name="Pu L.-L."/>
            <person name="Puazo M."/>
            <person name="Raj R."/>
            <person name="Reid J."/>
            <person name="Rouhana J."/>
            <person name="Saada N."/>
            <person name="Shang Y."/>
            <person name="Simmons D."/>
            <person name="Thornton R."/>
            <person name="Warren J."/>
            <person name="Weissenberger G."/>
            <person name="Zhang J."/>
            <person name="Zhang L."/>
            <person name="Zhou C."/>
            <person name="Zhu D."/>
            <person name="Muzny D."/>
            <person name="Worley K."/>
            <person name="Gibbs R."/>
        </authorList>
    </citation>
    <scope>NUCLEOTIDE SEQUENCE [LARGE SCALE GENOMIC DNA]</scope>
    <source>
        <strain evidence="1 2">ATCC 19254</strain>
    </source>
</reference>
<protein>
    <submittedName>
        <fullName evidence="1">Uncharacterized protein</fullName>
    </submittedName>
</protein>
<name>C2KHR8_LEUMC</name>